<evidence type="ECO:0000256" key="2">
    <source>
        <dbReference type="ARBA" id="ARBA00006739"/>
    </source>
</evidence>
<comment type="pathway">
    <text evidence="1">Cell wall biogenesis; cell wall polysaccharide biosynthesis.</text>
</comment>
<feature type="domain" description="Glycosyltransferase 2-like" evidence="6">
    <location>
        <begin position="6"/>
        <end position="120"/>
    </location>
</feature>
<dbReference type="PANTHER" id="PTHR43179:SF12">
    <property type="entry name" value="GALACTOFURANOSYLTRANSFERASE GLFT2"/>
    <property type="match status" value="1"/>
</dbReference>
<dbReference type="CAZy" id="GT2">
    <property type="family name" value="Glycosyltransferase Family 2"/>
</dbReference>
<dbReference type="STRING" id="383372.Rcas_0792"/>
<keyword evidence="5" id="KW-1133">Transmembrane helix</keyword>
<dbReference type="PANTHER" id="PTHR43179">
    <property type="entry name" value="RHAMNOSYLTRANSFERASE WBBL"/>
    <property type="match status" value="1"/>
</dbReference>
<keyword evidence="5" id="KW-0472">Membrane</keyword>
<dbReference type="Pfam" id="PF00535">
    <property type="entry name" value="Glycos_transf_2"/>
    <property type="match status" value="1"/>
</dbReference>
<accession>A7NHG2</accession>
<evidence type="ECO:0000259" key="6">
    <source>
        <dbReference type="Pfam" id="PF00535"/>
    </source>
</evidence>
<keyword evidence="4 7" id="KW-0808">Transferase</keyword>
<dbReference type="InterPro" id="IPR029044">
    <property type="entry name" value="Nucleotide-diphossugar_trans"/>
</dbReference>
<proteinExistence type="inferred from homology"/>
<dbReference type="GO" id="GO:0016757">
    <property type="term" value="F:glycosyltransferase activity"/>
    <property type="evidence" value="ECO:0007669"/>
    <property type="project" value="UniProtKB-KW"/>
</dbReference>
<dbReference type="RefSeq" id="WP_012119339.1">
    <property type="nucleotide sequence ID" value="NC_009767.1"/>
</dbReference>
<evidence type="ECO:0000256" key="3">
    <source>
        <dbReference type="ARBA" id="ARBA00022676"/>
    </source>
</evidence>
<evidence type="ECO:0000256" key="1">
    <source>
        <dbReference type="ARBA" id="ARBA00004776"/>
    </source>
</evidence>
<evidence type="ECO:0000313" key="7">
    <source>
        <dbReference type="EMBL" id="ABU56909.1"/>
    </source>
</evidence>
<protein>
    <submittedName>
        <fullName evidence="7">Glycosyl transferase family 2</fullName>
    </submittedName>
</protein>
<dbReference type="EMBL" id="CP000804">
    <property type="protein sequence ID" value="ABU56909.1"/>
    <property type="molecule type" value="Genomic_DNA"/>
</dbReference>
<evidence type="ECO:0000256" key="5">
    <source>
        <dbReference type="SAM" id="Phobius"/>
    </source>
</evidence>
<dbReference type="AlphaFoldDB" id="A7NHG2"/>
<evidence type="ECO:0000313" key="8">
    <source>
        <dbReference type="Proteomes" id="UP000000263"/>
    </source>
</evidence>
<keyword evidence="5" id="KW-0812">Transmembrane</keyword>
<feature type="transmembrane region" description="Helical" evidence="5">
    <location>
        <begin position="254"/>
        <end position="273"/>
    </location>
</feature>
<sequence>MNRPVTVVTVNYNHSHYLPAYLDSLRRSSYPISNMIVVDNDSTDESLALLRSYPDVTVLANQRNIGYSAALNQAIRCAQTNLVCATGPDVVVDANWLGPLVAYYQRNPETIFAVASRVLTMDRMQVQSAGGSLHFCGHLCVYEMWEPVISTDDTTPHEVGAIDSTSALFDREKFLAIGGCDPDFFVYHEEFDYCYRARMRGWTCWYHPGSVVYHGEGSAEFSVRGSGAYPRKRPFLHTRNRLLSVFKNYQMRTIVAILPALLLVELLTLFALWRLGLHGAYGDAARWLWRYRKETALKRTIVQRSRRVDDGRLLSADALTISPALLNSPTMRLAKGALDRMLALYWRGVRGVLYPSRRWYDHRTLRSARDRTDKRR</sequence>
<evidence type="ECO:0000256" key="4">
    <source>
        <dbReference type="ARBA" id="ARBA00022679"/>
    </source>
</evidence>
<comment type="similarity">
    <text evidence="2">Belongs to the glycosyltransferase 2 family.</text>
</comment>
<dbReference type="InterPro" id="IPR001173">
    <property type="entry name" value="Glyco_trans_2-like"/>
</dbReference>
<keyword evidence="3" id="KW-0328">Glycosyltransferase</keyword>
<dbReference type="Proteomes" id="UP000000263">
    <property type="component" value="Chromosome"/>
</dbReference>
<organism evidence="7 8">
    <name type="scientific">Roseiflexus castenholzii (strain DSM 13941 / HLO8)</name>
    <dbReference type="NCBI Taxonomy" id="383372"/>
    <lineage>
        <taxon>Bacteria</taxon>
        <taxon>Bacillati</taxon>
        <taxon>Chloroflexota</taxon>
        <taxon>Chloroflexia</taxon>
        <taxon>Chloroflexales</taxon>
        <taxon>Roseiflexineae</taxon>
        <taxon>Roseiflexaceae</taxon>
        <taxon>Roseiflexus</taxon>
    </lineage>
</organism>
<keyword evidence="8" id="KW-1185">Reference proteome</keyword>
<dbReference type="Gene3D" id="3.90.550.10">
    <property type="entry name" value="Spore Coat Polysaccharide Biosynthesis Protein SpsA, Chain A"/>
    <property type="match status" value="1"/>
</dbReference>
<dbReference type="HOGENOM" id="CLU_023845_4_0_0"/>
<name>A7NHG2_ROSCS</name>
<dbReference type="eggNOG" id="COG1216">
    <property type="taxonomic scope" value="Bacteria"/>
</dbReference>
<reference evidence="7 8" key="1">
    <citation type="submission" date="2007-08" db="EMBL/GenBank/DDBJ databases">
        <title>Complete sequence of Roseiflexus castenholzii DSM 13941.</title>
        <authorList>
            <consortium name="US DOE Joint Genome Institute"/>
            <person name="Copeland A."/>
            <person name="Lucas S."/>
            <person name="Lapidus A."/>
            <person name="Barry K."/>
            <person name="Glavina del Rio T."/>
            <person name="Dalin E."/>
            <person name="Tice H."/>
            <person name="Pitluck S."/>
            <person name="Thompson L.S."/>
            <person name="Brettin T."/>
            <person name="Bruce D."/>
            <person name="Detter J.C."/>
            <person name="Han C."/>
            <person name="Tapia R."/>
            <person name="Schmutz J."/>
            <person name="Larimer F."/>
            <person name="Land M."/>
            <person name="Hauser L."/>
            <person name="Kyrpides N."/>
            <person name="Mikhailova N."/>
            <person name="Bryant D.A."/>
            <person name="Hanada S."/>
            <person name="Tsukatani Y."/>
            <person name="Richardson P."/>
        </authorList>
    </citation>
    <scope>NUCLEOTIDE SEQUENCE [LARGE SCALE GENOMIC DNA]</scope>
    <source>
        <strain evidence="8">DSM 13941 / HLO8</strain>
    </source>
</reference>
<dbReference type="SUPFAM" id="SSF53448">
    <property type="entry name" value="Nucleotide-diphospho-sugar transferases"/>
    <property type="match status" value="1"/>
</dbReference>
<dbReference type="CDD" id="cd04186">
    <property type="entry name" value="GT_2_like_c"/>
    <property type="match status" value="1"/>
</dbReference>
<gene>
    <name evidence="7" type="ordered locus">Rcas_0792</name>
</gene>
<dbReference type="KEGG" id="rca:Rcas_0792"/>